<dbReference type="PANTHER" id="PTHR48438:SF1">
    <property type="entry name" value="ALPHA-(1,3)-FUCOSYLTRANSFERASE C-RELATED"/>
    <property type="match status" value="1"/>
</dbReference>
<organism evidence="9 10">
    <name type="scientific">Octopus vulgaris</name>
    <name type="common">Common octopus</name>
    <dbReference type="NCBI Taxonomy" id="6645"/>
    <lineage>
        <taxon>Eukaryota</taxon>
        <taxon>Metazoa</taxon>
        <taxon>Spiralia</taxon>
        <taxon>Lophotrochozoa</taxon>
        <taxon>Mollusca</taxon>
        <taxon>Cephalopoda</taxon>
        <taxon>Coleoidea</taxon>
        <taxon>Octopodiformes</taxon>
        <taxon>Octopoda</taxon>
        <taxon>Incirrata</taxon>
        <taxon>Octopodidae</taxon>
        <taxon>Octopus</taxon>
    </lineage>
</organism>
<comment type="subcellular location">
    <subcellularLocation>
        <location evidence="1">Golgi apparatus membrane</location>
        <topology evidence="1">Single-pass type II membrane protein</topology>
    </subcellularLocation>
    <subcellularLocation>
        <location evidence="7">Golgi apparatus</location>
        <location evidence="7">Golgi stack membrane</location>
        <topology evidence="7">Single-pass type II membrane protein</topology>
    </subcellularLocation>
</comment>
<evidence type="ECO:0000256" key="5">
    <source>
        <dbReference type="ARBA" id="ARBA00022679"/>
    </source>
</evidence>
<evidence type="ECO:0000256" key="7">
    <source>
        <dbReference type="RuleBase" id="RU003832"/>
    </source>
</evidence>
<dbReference type="GO" id="GO:0000139">
    <property type="term" value="C:Golgi membrane"/>
    <property type="evidence" value="ECO:0007669"/>
    <property type="project" value="UniProtKB-SubCell"/>
</dbReference>
<accession>A0AA36C0A5</accession>
<protein>
    <recommendedName>
        <fullName evidence="7">Fucosyltransferase</fullName>
        <ecNumber evidence="7">2.4.1.-</ecNumber>
    </recommendedName>
</protein>
<dbReference type="Proteomes" id="UP001162480">
    <property type="component" value="Chromosome 28"/>
</dbReference>
<keyword evidence="7" id="KW-0812">Transmembrane</keyword>
<evidence type="ECO:0000313" key="9">
    <source>
        <dbReference type="EMBL" id="CAI9743219.1"/>
    </source>
</evidence>
<keyword evidence="7" id="KW-0472">Membrane</keyword>
<evidence type="ECO:0000256" key="6">
    <source>
        <dbReference type="ARBA" id="ARBA00023034"/>
    </source>
</evidence>
<dbReference type="Pfam" id="PF00852">
    <property type="entry name" value="Glyco_transf_10"/>
    <property type="match status" value="1"/>
</dbReference>
<dbReference type="AlphaFoldDB" id="A0AA36C0A5"/>
<comment type="similarity">
    <text evidence="3 7">Belongs to the glycosyltransferase 10 family.</text>
</comment>
<dbReference type="EMBL" id="OX597841">
    <property type="protein sequence ID" value="CAI9743219.1"/>
    <property type="molecule type" value="Genomic_DNA"/>
</dbReference>
<name>A0AA36C0A5_OCTVU</name>
<sequence length="180" mass="21660">MGYAKELGKYIQVDIYGRCGTKVCKREDKYSCFEMLKKEYKFYLAFENSNCRDYITEKFFINGLIYNAIPIVMGAHPDEYREVAPENSYIHYEDFKSPKELADYLHKLDKNDTLYNEYFKWKGTGEFIDTKFWCRVCAMLHAADYYKPTWYENVWEWWAGKALEAFRNPKTGQNYEICHF</sequence>
<dbReference type="GO" id="GO:0032580">
    <property type="term" value="C:Golgi cisterna membrane"/>
    <property type="evidence" value="ECO:0007669"/>
    <property type="project" value="UniProtKB-SubCell"/>
</dbReference>
<proteinExistence type="inferred from homology"/>
<feature type="domain" description="Fucosyltransferase C-terminal" evidence="8">
    <location>
        <begin position="2"/>
        <end position="157"/>
    </location>
</feature>
<dbReference type="FunFam" id="3.40.50.11660:FF:000004">
    <property type="entry name" value="Glycoprotein 3-alpha-L-fucosyltransferase A"/>
    <property type="match status" value="1"/>
</dbReference>
<dbReference type="PANTHER" id="PTHR48438">
    <property type="entry name" value="ALPHA-(1,3)-FUCOSYLTRANSFERASE C-RELATED"/>
    <property type="match status" value="1"/>
</dbReference>
<dbReference type="EC" id="2.4.1.-" evidence="7"/>
<dbReference type="InterPro" id="IPR055270">
    <property type="entry name" value="Glyco_tran_10_C"/>
</dbReference>
<keyword evidence="6 7" id="KW-0333">Golgi apparatus</keyword>
<dbReference type="InterPro" id="IPR038577">
    <property type="entry name" value="GT10-like_C_sf"/>
</dbReference>
<keyword evidence="4 7" id="KW-0328">Glycosyltransferase</keyword>
<evidence type="ECO:0000313" key="10">
    <source>
        <dbReference type="Proteomes" id="UP001162480"/>
    </source>
</evidence>
<dbReference type="SUPFAM" id="SSF53756">
    <property type="entry name" value="UDP-Glycosyltransferase/glycogen phosphorylase"/>
    <property type="match status" value="1"/>
</dbReference>
<evidence type="ECO:0000256" key="1">
    <source>
        <dbReference type="ARBA" id="ARBA00004323"/>
    </source>
</evidence>
<evidence type="ECO:0000256" key="3">
    <source>
        <dbReference type="ARBA" id="ARBA00008919"/>
    </source>
</evidence>
<keyword evidence="5 7" id="KW-0808">Transferase</keyword>
<evidence type="ECO:0000256" key="2">
    <source>
        <dbReference type="ARBA" id="ARBA00004922"/>
    </source>
</evidence>
<evidence type="ECO:0000256" key="4">
    <source>
        <dbReference type="ARBA" id="ARBA00022676"/>
    </source>
</evidence>
<evidence type="ECO:0000259" key="8">
    <source>
        <dbReference type="Pfam" id="PF00852"/>
    </source>
</evidence>
<dbReference type="GO" id="GO:0008417">
    <property type="term" value="F:fucosyltransferase activity"/>
    <property type="evidence" value="ECO:0007669"/>
    <property type="project" value="InterPro"/>
</dbReference>
<gene>
    <name evidence="9" type="ORF">OCTVUL_1B024963</name>
</gene>
<keyword evidence="10" id="KW-1185">Reference proteome</keyword>
<comment type="pathway">
    <text evidence="2">Protein modification; protein glycosylation.</text>
</comment>
<dbReference type="InterPro" id="IPR001503">
    <property type="entry name" value="Glyco_trans_10"/>
</dbReference>
<reference evidence="9" key="1">
    <citation type="submission" date="2023-08" db="EMBL/GenBank/DDBJ databases">
        <authorList>
            <person name="Alioto T."/>
            <person name="Alioto T."/>
            <person name="Gomez Garrido J."/>
        </authorList>
    </citation>
    <scope>NUCLEOTIDE SEQUENCE</scope>
</reference>
<dbReference type="Gene3D" id="3.40.50.11660">
    <property type="entry name" value="Glycosyl transferase family 10, C-terminal domain"/>
    <property type="match status" value="1"/>
</dbReference>